<feature type="signal peptide" evidence="1">
    <location>
        <begin position="1"/>
        <end position="19"/>
    </location>
</feature>
<dbReference type="EMBL" id="CASHTH010001347">
    <property type="protein sequence ID" value="CAI8014203.1"/>
    <property type="molecule type" value="Genomic_DNA"/>
</dbReference>
<feature type="chain" id="PRO_5041418777" evidence="1">
    <location>
        <begin position="20"/>
        <end position="229"/>
    </location>
</feature>
<organism evidence="2 3">
    <name type="scientific">Geodia barretti</name>
    <name type="common">Barrett's horny sponge</name>
    <dbReference type="NCBI Taxonomy" id="519541"/>
    <lineage>
        <taxon>Eukaryota</taxon>
        <taxon>Metazoa</taxon>
        <taxon>Porifera</taxon>
        <taxon>Demospongiae</taxon>
        <taxon>Heteroscleromorpha</taxon>
        <taxon>Tetractinellida</taxon>
        <taxon>Astrophorina</taxon>
        <taxon>Geodiidae</taxon>
        <taxon>Geodia</taxon>
    </lineage>
</organism>
<evidence type="ECO:0000313" key="3">
    <source>
        <dbReference type="Proteomes" id="UP001174909"/>
    </source>
</evidence>
<dbReference type="AlphaFoldDB" id="A0AA35RMD6"/>
<gene>
    <name evidence="2" type="ORF">GBAR_LOCUS8915</name>
</gene>
<name>A0AA35RMD6_GEOBA</name>
<dbReference type="Proteomes" id="UP001174909">
    <property type="component" value="Unassembled WGS sequence"/>
</dbReference>
<reference evidence="2" key="1">
    <citation type="submission" date="2023-03" db="EMBL/GenBank/DDBJ databases">
        <authorList>
            <person name="Steffen K."/>
            <person name="Cardenas P."/>
        </authorList>
    </citation>
    <scope>NUCLEOTIDE SEQUENCE</scope>
</reference>
<accession>A0AA35RMD6</accession>
<sequence length="229" mass="24214">MSAFVLLSAAILLVAGCYADPHVAVHGVLSHAAGHHAVEKRQAGAELGPEKIRCVINKVNEAFGDGSEEVSRCQKAADDDFLGDNNALQTTINDGFEIFCAPECGTVVLNAHKECGTFDMMSGATDFLVGLCATNKNGGKCYESYASSLGLFVTTEAPCYYSVFAGTQTCDTNCQSKLQSAATDQGCCMNVYHDFFASVANLNFTALYSTCKVDVPPNCNNSPLKSNTG</sequence>
<keyword evidence="3" id="KW-1185">Reference proteome</keyword>
<comment type="caution">
    <text evidence="2">The sequence shown here is derived from an EMBL/GenBank/DDBJ whole genome shotgun (WGS) entry which is preliminary data.</text>
</comment>
<protein>
    <submittedName>
        <fullName evidence="2">Uncharacterized protein</fullName>
    </submittedName>
</protein>
<evidence type="ECO:0000256" key="1">
    <source>
        <dbReference type="SAM" id="SignalP"/>
    </source>
</evidence>
<keyword evidence="1" id="KW-0732">Signal</keyword>
<evidence type="ECO:0000313" key="2">
    <source>
        <dbReference type="EMBL" id="CAI8014203.1"/>
    </source>
</evidence>
<proteinExistence type="predicted"/>